<keyword evidence="1" id="KW-1185">Reference proteome</keyword>
<proteinExistence type="predicted"/>
<dbReference type="AlphaFoldDB" id="A0A915I7C9"/>
<reference evidence="2" key="1">
    <citation type="submission" date="2022-11" db="UniProtKB">
        <authorList>
            <consortium name="WormBaseParasite"/>
        </authorList>
    </citation>
    <scope>IDENTIFICATION</scope>
</reference>
<evidence type="ECO:0000313" key="2">
    <source>
        <dbReference type="WBParaSite" id="nRc.2.0.1.t10055-RA"/>
    </source>
</evidence>
<evidence type="ECO:0000313" key="1">
    <source>
        <dbReference type="Proteomes" id="UP000887565"/>
    </source>
</evidence>
<dbReference type="WBParaSite" id="nRc.2.0.1.t10055-RA">
    <property type="protein sequence ID" value="nRc.2.0.1.t10055-RA"/>
    <property type="gene ID" value="nRc.2.0.1.g10055"/>
</dbReference>
<protein>
    <submittedName>
        <fullName evidence="2">Uncharacterized protein</fullName>
    </submittedName>
</protein>
<organism evidence="1 2">
    <name type="scientific">Romanomermis culicivorax</name>
    <name type="common">Nematode worm</name>
    <dbReference type="NCBI Taxonomy" id="13658"/>
    <lineage>
        <taxon>Eukaryota</taxon>
        <taxon>Metazoa</taxon>
        <taxon>Ecdysozoa</taxon>
        <taxon>Nematoda</taxon>
        <taxon>Enoplea</taxon>
        <taxon>Dorylaimia</taxon>
        <taxon>Mermithida</taxon>
        <taxon>Mermithoidea</taxon>
        <taxon>Mermithidae</taxon>
        <taxon>Romanomermis</taxon>
    </lineage>
</organism>
<dbReference type="Proteomes" id="UP000887565">
    <property type="component" value="Unplaced"/>
</dbReference>
<name>A0A915I7C9_ROMCU</name>
<accession>A0A915I7C9</accession>
<sequence>MEKVNQDKVAASFKMREVDNPMGKQFVCYISLVLTNGQTYVIDTTGLMEMEWTSETLWSFETLTPELQYPMREDADPMDYPMAYTLCNPLEIRPEFVSNSFRTVQAGGSGQVKTQQQGQLPRGKTQQPALVARATQAAAVVVVVLLQMQPAVAQPIDLGLPQASE</sequence>